<keyword evidence="1" id="KW-1133">Transmembrane helix</keyword>
<dbReference type="Proteomes" id="UP000570514">
    <property type="component" value="Unassembled WGS sequence"/>
</dbReference>
<evidence type="ECO:0000313" key="2">
    <source>
        <dbReference type="EMBL" id="NIK89865.1"/>
    </source>
</evidence>
<name>A0A846N309_9PROT</name>
<dbReference type="RefSeq" id="WP_167083920.1">
    <property type="nucleotide sequence ID" value="NZ_BAAADC010000001.1"/>
</dbReference>
<organism evidence="2 3">
    <name type="scientific">Rhizomicrobium palustre</name>
    <dbReference type="NCBI Taxonomy" id="189966"/>
    <lineage>
        <taxon>Bacteria</taxon>
        <taxon>Pseudomonadati</taxon>
        <taxon>Pseudomonadota</taxon>
        <taxon>Alphaproteobacteria</taxon>
        <taxon>Micropepsales</taxon>
        <taxon>Micropepsaceae</taxon>
        <taxon>Rhizomicrobium</taxon>
    </lineage>
</organism>
<proteinExistence type="predicted"/>
<evidence type="ECO:0000313" key="3">
    <source>
        <dbReference type="Proteomes" id="UP000570514"/>
    </source>
</evidence>
<accession>A0A846N309</accession>
<feature type="transmembrane region" description="Helical" evidence="1">
    <location>
        <begin position="61"/>
        <end position="82"/>
    </location>
</feature>
<evidence type="ECO:0000256" key="1">
    <source>
        <dbReference type="SAM" id="Phobius"/>
    </source>
</evidence>
<keyword evidence="3" id="KW-1185">Reference proteome</keyword>
<sequence length="244" mass="27442">MGRRKNKFVLDEQMIVETINRLHARIEARFPGSGLGRVGAELLDLAKHTAKRARKSNRPFVSTKLISITLAAIWAGSMVYLGSFVNWRDVLHRVDIVSLAQALESVVNLSFLIGGAIWFVWTRETAVKRKRVFHALYQLRALAHVIDMHQLTKDPSVELGTYTETSVSPERVLSDFELSRYLDYCSEMLALIAKLAALYASESKDNEILNATNDIENLTTNLGRKIWQKIMIISQLAEANKAGA</sequence>
<keyword evidence="1" id="KW-0472">Membrane</keyword>
<dbReference type="AlphaFoldDB" id="A0A846N309"/>
<protein>
    <submittedName>
        <fullName evidence="2">Uncharacterized protein</fullName>
    </submittedName>
</protein>
<gene>
    <name evidence="2" type="ORF">FHS83_003183</name>
</gene>
<reference evidence="2 3" key="1">
    <citation type="submission" date="2020-03" db="EMBL/GenBank/DDBJ databases">
        <title>Genomic Encyclopedia of Type Strains, Phase IV (KMG-IV): sequencing the most valuable type-strain genomes for metagenomic binning, comparative biology and taxonomic classification.</title>
        <authorList>
            <person name="Goeker M."/>
        </authorList>
    </citation>
    <scope>NUCLEOTIDE SEQUENCE [LARGE SCALE GENOMIC DNA]</scope>
    <source>
        <strain evidence="2 3">DSM 19867</strain>
    </source>
</reference>
<dbReference type="EMBL" id="JAASRM010000001">
    <property type="protein sequence ID" value="NIK89865.1"/>
    <property type="molecule type" value="Genomic_DNA"/>
</dbReference>
<keyword evidence="1" id="KW-0812">Transmembrane</keyword>
<feature type="transmembrane region" description="Helical" evidence="1">
    <location>
        <begin position="102"/>
        <end position="121"/>
    </location>
</feature>
<comment type="caution">
    <text evidence="2">The sequence shown here is derived from an EMBL/GenBank/DDBJ whole genome shotgun (WGS) entry which is preliminary data.</text>
</comment>